<accession>A0A329MZ43</accession>
<dbReference type="PROSITE" id="PS01081">
    <property type="entry name" value="HTH_TETR_1"/>
    <property type="match status" value="1"/>
</dbReference>
<evidence type="ECO:0000259" key="3">
    <source>
        <dbReference type="PROSITE" id="PS50977"/>
    </source>
</evidence>
<proteinExistence type="predicted"/>
<feature type="domain" description="HTH tetR-type" evidence="3">
    <location>
        <begin position="8"/>
        <end position="68"/>
    </location>
</feature>
<feature type="DNA-binding region" description="H-T-H motif" evidence="2">
    <location>
        <begin position="31"/>
        <end position="50"/>
    </location>
</feature>
<dbReference type="RefSeq" id="WP_113028946.1">
    <property type="nucleotide sequence ID" value="NZ_QMFB01000001.1"/>
</dbReference>
<dbReference type="InterPro" id="IPR009057">
    <property type="entry name" value="Homeodomain-like_sf"/>
</dbReference>
<dbReference type="GO" id="GO:0000976">
    <property type="term" value="F:transcription cis-regulatory region binding"/>
    <property type="evidence" value="ECO:0007669"/>
    <property type="project" value="TreeGrafter"/>
</dbReference>
<dbReference type="InterPro" id="IPR001647">
    <property type="entry name" value="HTH_TetR"/>
</dbReference>
<dbReference type="Proteomes" id="UP000250369">
    <property type="component" value="Unassembled WGS sequence"/>
</dbReference>
<evidence type="ECO:0000256" key="2">
    <source>
        <dbReference type="PROSITE-ProRule" id="PRU00335"/>
    </source>
</evidence>
<dbReference type="AlphaFoldDB" id="A0A329MZ43"/>
<keyword evidence="5" id="KW-1185">Reference proteome</keyword>
<protein>
    <submittedName>
        <fullName evidence="4">TetR/AcrR family transcriptional regulator</fullName>
    </submittedName>
</protein>
<dbReference type="EMBL" id="QMFB01000001">
    <property type="protein sequence ID" value="RAV22837.1"/>
    <property type="molecule type" value="Genomic_DNA"/>
</dbReference>
<dbReference type="PANTHER" id="PTHR30055:SF226">
    <property type="entry name" value="HTH-TYPE TRANSCRIPTIONAL REGULATOR PKSA"/>
    <property type="match status" value="1"/>
</dbReference>
<dbReference type="Pfam" id="PF00440">
    <property type="entry name" value="TetR_N"/>
    <property type="match status" value="1"/>
</dbReference>
<dbReference type="SUPFAM" id="SSF48498">
    <property type="entry name" value="Tetracyclin repressor-like, C-terminal domain"/>
    <property type="match status" value="1"/>
</dbReference>
<organism evidence="4 5">
    <name type="scientific">Paenibacillus contaminans</name>
    <dbReference type="NCBI Taxonomy" id="450362"/>
    <lineage>
        <taxon>Bacteria</taxon>
        <taxon>Bacillati</taxon>
        <taxon>Bacillota</taxon>
        <taxon>Bacilli</taxon>
        <taxon>Bacillales</taxon>
        <taxon>Paenibacillaceae</taxon>
        <taxon>Paenibacillus</taxon>
    </lineage>
</organism>
<dbReference type="OrthoDB" id="268339at2"/>
<dbReference type="InterPro" id="IPR036271">
    <property type="entry name" value="Tet_transcr_reg_TetR-rel_C_sf"/>
</dbReference>
<gene>
    <name evidence="4" type="ORF">DQG23_01120</name>
</gene>
<sequence>MLRAARKQELKEQIFIQALKLFGERGFENVTVEQITLACGIAKGTFYNYFPKKESVLLHLGKTQLEAVNDSIRRNAGVPDLKDQLMLLFESLFQRYDERPEMIRLMISEIVRSGLFFLDEMSLIQLFRNALVTLLEEAKRNGLLPEQAASEDIAAVLTGVYFNALLIWLSADPASERVESIFRRHFDIVWSGIRPEGAGDR</sequence>
<evidence type="ECO:0000256" key="1">
    <source>
        <dbReference type="ARBA" id="ARBA00023125"/>
    </source>
</evidence>
<reference evidence="4 5" key="1">
    <citation type="journal article" date="2009" name="Int. J. Syst. Evol. Microbiol.">
        <title>Paenibacillus contaminans sp. nov., isolated from a contaminated laboratory plate.</title>
        <authorList>
            <person name="Chou J.H."/>
            <person name="Lee J.H."/>
            <person name="Lin M.C."/>
            <person name="Chang P.S."/>
            <person name="Arun A.B."/>
            <person name="Young C.C."/>
            <person name="Chen W.M."/>
        </authorList>
    </citation>
    <scope>NUCLEOTIDE SEQUENCE [LARGE SCALE GENOMIC DNA]</scope>
    <source>
        <strain evidence="4 5">CKOBP-6</strain>
    </source>
</reference>
<dbReference type="Gene3D" id="1.10.357.10">
    <property type="entry name" value="Tetracycline Repressor, domain 2"/>
    <property type="match status" value="1"/>
</dbReference>
<comment type="caution">
    <text evidence="4">The sequence shown here is derived from an EMBL/GenBank/DDBJ whole genome shotgun (WGS) entry which is preliminary data.</text>
</comment>
<evidence type="ECO:0000313" key="5">
    <source>
        <dbReference type="Proteomes" id="UP000250369"/>
    </source>
</evidence>
<dbReference type="PRINTS" id="PR00455">
    <property type="entry name" value="HTHTETR"/>
</dbReference>
<dbReference type="PROSITE" id="PS50977">
    <property type="entry name" value="HTH_TETR_2"/>
    <property type="match status" value="1"/>
</dbReference>
<dbReference type="PANTHER" id="PTHR30055">
    <property type="entry name" value="HTH-TYPE TRANSCRIPTIONAL REGULATOR RUTR"/>
    <property type="match status" value="1"/>
</dbReference>
<dbReference type="InterPro" id="IPR023772">
    <property type="entry name" value="DNA-bd_HTH_TetR-type_CS"/>
</dbReference>
<keyword evidence="1 2" id="KW-0238">DNA-binding</keyword>
<dbReference type="InterPro" id="IPR050109">
    <property type="entry name" value="HTH-type_TetR-like_transc_reg"/>
</dbReference>
<name>A0A329MZ43_9BACL</name>
<dbReference type="SUPFAM" id="SSF46689">
    <property type="entry name" value="Homeodomain-like"/>
    <property type="match status" value="1"/>
</dbReference>
<dbReference type="GO" id="GO:0003700">
    <property type="term" value="F:DNA-binding transcription factor activity"/>
    <property type="evidence" value="ECO:0007669"/>
    <property type="project" value="TreeGrafter"/>
</dbReference>
<evidence type="ECO:0000313" key="4">
    <source>
        <dbReference type="EMBL" id="RAV22837.1"/>
    </source>
</evidence>